<dbReference type="AlphaFoldDB" id="A0A0G0QUS5"/>
<dbReference type="Proteomes" id="UP000034301">
    <property type="component" value="Unassembled WGS sequence"/>
</dbReference>
<accession>A0A0G0QUS5</accession>
<name>A0A0G0QUS5_9BACT</name>
<reference evidence="1 2" key="1">
    <citation type="journal article" date="2015" name="Nature">
        <title>rRNA introns, odd ribosomes, and small enigmatic genomes across a large radiation of phyla.</title>
        <authorList>
            <person name="Brown C.T."/>
            <person name="Hug L.A."/>
            <person name="Thomas B.C."/>
            <person name="Sharon I."/>
            <person name="Castelle C.J."/>
            <person name="Singh A."/>
            <person name="Wilkins M.J."/>
            <person name="Williams K.H."/>
            <person name="Banfield J.F."/>
        </authorList>
    </citation>
    <scope>NUCLEOTIDE SEQUENCE [LARGE SCALE GENOMIC DNA]</scope>
</reference>
<dbReference type="EMBL" id="LBYC01000001">
    <property type="protein sequence ID" value="KKR43928.1"/>
    <property type="molecule type" value="Genomic_DNA"/>
</dbReference>
<comment type="caution">
    <text evidence="1">The sequence shown here is derived from an EMBL/GenBank/DDBJ whole genome shotgun (WGS) entry which is preliminary data.</text>
</comment>
<protein>
    <submittedName>
        <fullName evidence="1">Uncharacterized protein</fullName>
    </submittedName>
</protein>
<sequence length="321" mass="37467">MNAQEFIKKRLEDLKVTQKVGQFKSNKELADFIFKTLMSKKFRKFAVTPEYIPHIHEAIENNIKNNLPIKLLFPFGGYKLWRLEETPEADWAELFSMMYFAKWIKPISEAYSPGVEFDFSSDEIIVERMNNIPKADTDAYAKSFYMIIDFLKDYLPTNLKFSMTPVSSYYTPEEFEKDLKEKILLMEEELGGLPSLDDHHRRMVELNVHLKPGQDKDPLWREKTELLHQSYYTIPKRRAYNRAKEKIIVFCINMENCIPVGTTKTSIAKFWPGAGALKKVGDSFLEYVLSPSQLESNHFTKEETAIKGLDSKNFKSIRVID</sequence>
<gene>
    <name evidence="1" type="ORF">UT78_C0001G0114</name>
</gene>
<organism evidence="1 2">
    <name type="scientific">Candidatus Nomurabacteria bacterium GW2011_GWF2_40_12</name>
    <dbReference type="NCBI Taxonomy" id="1618776"/>
    <lineage>
        <taxon>Bacteria</taxon>
        <taxon>Candidatus Nomuraibacteriota</taxon>
    </lineage>
</organism>
<evidence type="ECO:0000313" key="1">
    <source>
        <dbReference type="EMBL" id="KKR43928.1"/>
    </source>
</evidence>
<proteinExistence type="predicted"/>
<evidence type="ECO:0000313" key="2">
    <source>
        <dbReference type="Proteomes" id="UP000034301"/>
    </source>
</evidence>